<name>W0FLX0_9BACT</name>
<sequence>MMTHVQKKFSGGGVNLPDFSHVGVREVWLKVQREFRSGQKFSSGVSKIADFRHVDMEGQRKGDLPV</sequence>
<reference evidence="1" key="1">
    <citation type="journal article" date="2013" name="PLoS ONE">
        <title>Metagenomic insights into the carbohydrate-active enzymes carried by the microorganisms adhering to solid digesta in the rumen of cows.</title>
        <authorList>
            <person name="Wang L."/>
            <person name="Hatem A."/>
            <person name="Catalyurek U.V."/>
            <person name="Morrison M."/>
            <person name="Yu Z."/>
        </authorList>
    </citation>
    <scope>NUCLEOTIDE SEQUENCE</scope>
</reference>
<organism evidence="1">
    <name type="scientific">uncultured bacterium Contigcl_1542</name>
    <dbReference type="NCBI Taxonomy" id="1393651"/>
    <lineage>
        <taxon>Bacteria</taxon>
        <taxon>environmental samples</taxon>
    </lineage>
</organism>
<evidence type="ECO:0000313" key="1">
    <source>
        <dbReference type="EMBL" id="AHF25941.1"/>
    </source>
</evidence>
<proteinExistence type="predicted"/>
<dbReference type="EMBL" id="KC246859">
    <property type="protein sequence ID" value="AHF25941.1"/>
    <property type="molecule type" value="Genomic_DNA"/>
</dbReference>
<dbReference type="AlphaFoldDB" id="W0FLX0"/>
<accession>W0FLX0</accession>
<protein>
    <submittedName>
        <fullName evidence="1">Uncharacterized protein</fullName>
    </submittedName>
</protein>